<evidence type="ECO:0000313" key="2">
    <source>
        <dbReference type="EMBL" id="VVT58997.1"/>
    </source>
</evidence>
<gene>
    <name evidence="2" type="ORF">SAPINGB_P006489</name>
</gene>
<sequence>MTPSQSLETYNVNVSSSGMGHLISLNSPTNGDFYWQFVQLQNLRVDSKYSKVLDKPDVDFTPFIRSLTLVDKNNILKECVSNLKSNLTLDYRSYKSINITAVQNNALVKAYYDMSNDLVAIVRYNTEMSVTDLYAISPILPTNETDSLVGYSSNFMTVNEVAHRFTEISTYSNLLWATGEHETIVDLTQFKSDDSQFYNTEILDELWSEINNTYVKVVNKLTVRDPNGIMSNATRWLNTTIGIEIKKISDNSGLINALTRTNLCNMVRNQENAGILTLRSLWDNFEANFMDGIPKNLTVNTQVIETRYDMAPIVWLLISCILLTIVLSLLPKYNNGRFINCRLPEFCDYVRQTNTDDCTQIFSNKCRLKVYAISKFGEKGYIGIVSPNEVVNNSNEIALW</sequence>
<keyword evidence="1" id="KW-1133">Transmembrane helix</keyword>
<accession>A0A5E8C665</accession>
<reference evidence="2 3" key="1">
    <citation type="submission" date="2019-09" db="EMBL/GenBank/DDBJ databases">
        <authorList>
            <person name="Brejova B."/>
        </authorList>
    </citation>
    <scope>NUCLEOTIDE SEQUENCE [LARGE SCALE GENOMIC DNA]</scope>
</reference>
<organism evidence="2 3">
    <name type="scientific">Magnusiomyces paraingens</name>
    <dbReference type="NCBI Taxonomy" id="2606893"/>
    <lineage>
        <taxon>Eukaryota</taxon>
        <taxon>Fungi</taxon>
        <taxon>Dikarya</taxon>
        <taxon>Ascomycota</taxon>
        <taxon>Saccharomycotina</taxon>
        <taxon>Dipodascomycetes</taxon>
        <taxon>Dipodascales</taxon>
        <taxon>Dipodascaceae</taxon>
        <taxon>Magnusiomyces</taxon>
    </lineage>
</organism>
<evidence type="ECO:0000256" key="1">
    <source>
        <dbReference type="SAM" id="Phobius"/>
    </source>
</evidence>
<dbReference type="Proteomes" id="UP000398389">
    <property type="component" value="Unassembled WGS sequence"/>
</dbReference>
<keyword evidence="1" id="KW-0472">Membrane</keyword>
<feature type="transmembrane region" description="Helical" evidence="1">
    <location>
        <begin position="310"/>
        <end position="330"/>
    </location>
</feature>
<evidence type="ECO:0000313" key="3">
    <source>
        <dbReference type="Proteomes" id="UP000398389"/>
    </source>
</evidence>
<keyword evidence="1" id="KW-0812">Transmembrane</keyword>
<proteinExistence type="predicted"/>
<protein>
    <submittedName>
        <fullName evidence="2">Uncharacterized protein</fullName>
    </submittedName>
</protein>
<dbReference type="GeneID" id="43585300"/>
<dbReference type="AlphaFoldDB" id="A0A5E8C665"/>
<dbReference type="RefSeq" id="XP_031857091.1">
    <property type="nucleotide sequence ID" value="XM_032001200.1"/>
</dbReference>
<dbReference type="EMBL" id="CABVLU010000005">
    <property type="protein sequence ID" value="VVT58997.1"/>
    <property type="molecule type" value="Genomic_DNA"/>
</dbReference>
<keyword evidence="3" id="KW-1185">Reference proteome</keyword>
<name>A0A5E8C665_9ASCO</name>